<evidence type="ECO:0000256" key="3">
    <source>
        <dbReference type="ARBA" id="ARBA00022692"/>
    </source>
</evidence>
<protein>
    <recommendedName>
        <fullName evidence="7">MgtC/SapB/SrpB/YhiD N-terminal domain-containing protein</fullName>
    </recommendedName>
</protein>
<dbReference type="PANTHER" id="PTHR33778:SF1">
    <property type="entry name" value="MAGNESIUM TRANSPORTER YHID-RELATED"/>
    <property type="match status" value="1"/>
</dbReference>
<feature type="transmembrane region" description="Helical" evidence="6">
    <location>
        <begin position="48"/>
        <end position="68"/>
    </location>
</feature>
<evidence type="ECO:0000256" key="1">
    <source>
        <dbReference type="ARBA" id="ARBA00004651"/>
    </source>
</evidence>
<organism evidence="8">
    <name type="scientific">marine sediment metagenome</name>
    <dbReference type="NCBI Taxonomy" id="412755"/>
    <lineage>
        <taxon>unclassified sequences</taxon>
        <taxon>metagenomes</taxon>
        <taxon>ecological metagenomes</taxon>
    </lineage>
</organism>
<accession>X1CVL7</accession>
<sequence>MIGVERETSQKPAGFRTNILICLGATMMMVLSRLVLEGKEGSSGDLMRMAAGVITGIGFIGAGTIIQARGMIIGLTTAATLWAVAGLGLIIGAGYYVIAIIFTATIALTLVIFRQFEDFSLRKDAYRYSLKSKSKDTLNNIKKLALHE</sequence>
<feature type="domain" description="MgtC/SapB/SrpB/YhiD N-terminal" evidence="7">
    <location>
        <begin position="1"/>
        <end position="118"/>
    </location>
</feature>
<feature type="transmembrane region" description="Helical" evidence="6">
    <location>
        <begin position="80"/>
        <end position="113"/>
    </location>
</feature>
<dbReference type="PANTHER" id="PTHR33778">
    <property type="entry name" value="PROTEIN MGTC"/>
    <property type="match status" value="1"/>
</dbReference>
<dbReference type="InterPro" id="IPR049177">
    <property type="entry name" value="MgtC_SapB_SrpB_YhiD_N"/>
</dbReference>
<keyword evidence="2" id="KW-1003">Cell membrane</keyword>
<keyword evidence="3 6" id="KW-0812">Transmembrane</keyword>
<gene>
    <name evidence="8" type="ORF">S01H4_22565</name>
</gene>
<evidence type="ECO:0000256" key="4">
    <source>
        <dbReference type="ARBA" id="ARBA00022989"/>
    </source>
</evidence>
<comment type="caution">
    <text evidence="8">The sequence shown here is derived from an EMBL/GenBank/DDBJ whole genome shotgun (WGS) entry which is preliminary data.</text>
</comment>
<dbReference type="GO" id="GO:0005886">
    <property type="term" value="C:plasma membrane"/>
    <property type="evidence" value="ECO:0007669"/>
    <property type="project" value="UniProtKB-SubCell"/>
</dbReference>
<proteinExistence type="predicted"/>
<evidence type="ECO:0000256" key="2">
    <source>
        <dbReference type="ARBA" id="ARBA00022475"/>
    </source>
</evidence>
<feature type="non-terminal residue" evidence="8">
    <location>
        <position position="148"/>
    </location>
</feature>
<keyword evidence="5 6" id="KW-0472">Membrane</keyword>
<comment type="subcellular location">
    <subcellularLocation>
        <location evidence="1">Cell membrane</location>
        <topology evidence="1">Multi-pass membrane protein</topology>
    </subcellularLocation>
</comment>
<evidence type="ECO:0000256" key="6">
    <source>
        <dbReference type="SAM" id="Phobius"/>
    </source>
</evidence>
<evidence type="ECO:0000313" key="8">
    <source>
        <dbReference type="EMBL" id="GAG88241.1"/>
    </source>
</evidence>
<feature type="transmembrane region" description="Helical" evidence="6">
    <location>
        <begin position="15"/>
        <end position="36"/>
    </location>
</feature>
<reference evidence="8" key="1">
    <citation type="journal article" date="2014" name="Front. Microbiol.">
        <title>High frequency of phylogenetically diverse reductive dehalogenase-homologous genes in deep subseafloor sedimentary metagenomes.</title>
        <authorList>
            <person name="Kawai M."/>
            <person name="Futagami T."/>
            <person name="Toyoda A."/>
            <person name="Takaki Y."/>
            <person name="Nishi S."/>
            <person name="Hori S."/>
            <person name="Arai W."/>
            <person name="Tsubouchi T."/>
            <person name="Morono Y."/>
            <person name="Uchiyama I."/>
            <person name="Ito T."/>
            <person name="Fujiyama A."/>
            <person name="Inagaki F."/>
            <person name="Takami H."/>
        </authorList>
    </citation>
    <scope>NUCLEOTIDE SEQUENCE</scope>
    <source>
        <strain evidence="8">Expedition CK06-06</strain>
    </source>
</reference>
<evidence type="ECO:0000256" key="5">
    <source>
        <dbReference type="ARBA" id="ARBA00023136"/>
    </source>
</evidence>
<dbReference type="InterPro" id="IPR003416">
    <property type="entry name" value="MgtC/SapB/SrpB/YhiD_fam"/>
</dbReference>
<name>X1CVL7_9ZZZZ</name>
<dbReference type="PRINTS" id="PR01837">
    <property type="entry name" value="MGTCSAPBPROT"/>
</dbReference>
<dbReference type="EMBL" id="BART01010360">
    <property type="protein sequence ID" value="GAG88241.1"/>
    <property type="molecule type" value="Genomic_DNA"/>
</dbReference>
<keyword evidence="4 6" id="KW-1133">Transmembrane helix</keyword>
<dbReference type="Pfam" id="PF02308">
    <property type="entry name" value="MgtC"/>
    <property type="match status" value="1"/>
</dbReference>
<evidence type="ECO:0000259" key="7">
    <source>
        <dbReference type="Pfam" id="PF02308"/>
    </source>
</evidence>
<dbReference type="AlphaFoldDB" id="X1CVL7"/>